<name>A5W374_PSEP1</name>
<gene>
    <name evidence="10" type="ordered locus">Pput_2448</name>
</gene>
<evidence type="ECO:0000313" key="10">
    <source>
        <dbReference type="EMBL" id="ABQ78584.1"/>
    </source>
</evidence>
<keyword evidence="7 9" id="KW-0472">Membrane</keyword>
<evidence type="ECO:0000256" key="6">
    <source>
        <dbReference type="ARBA" id="ARBA00022989"/>
    </source>
</evidence>
<organism evidence="10">
    <name type="scientific">Pseudomonas putida (strain ATCC 700007 / DSM 6899 / JCM 31910 / BCRC 17059 / LMG 24140 / F1)</name>
    <dbReference type="NCBI Taxonomy" id="351746"/>
    <lineage>
        <taxon>Bacteria</taxon>
        <taxon>Pseudomonadati</taxon>
        <taxon>Pseudomonadota</taxon>
        <taxon>Gammaproteobacteria</taxon>
        <taxon>Pseudomonadales</taxon>
        <taxon>Pseudomonadaceae</taxon>
        <taxon>Pseudomonas</taxon>
    </lineage>
</organism>
<feature type="transmembrane region" description="Helical" evidence="9">
    <location>
        <begin position="12"/>
        <end position="40"/>
    </location>
</feature>
<keyword evidence="5 9" id="KW-0812">Transmembrane</keyword>
<evidence type="ECO:0000256" key="2">
    <source>
        <dbReference type="ARBA" id="ARBA00022448"/>
    </source>
</evidence>
<feature type="transmembrane region" description="Helical" evidence="9">
    <location>
        <begin position="162"/>
        <end position="178"/>
    </location>
</feature>
<feature type="transmembrane region" description="Helical" evidence="9">
    <location>
        <begin position="184"/>
        <end position="206"/>
    </location>
</feature>
<dbReference type="InterPro" id="IPR007272">
    <property type="entry name" value="Sulf_transp_TsuA/YedE"/>
</dbReference>
<evidence type="ECO:0000256" key="4">
    <source>
        <dbReference type="ARBA" id="ARBA00022519"/>
    </source>
</evidence>
<evidence type="ECO:0000256" key="5">
    <source>
        <dbReference type="ARBA" id="ARBA00022692"/>
    </source>
</evidence>
<reference evidence="10" key="1">
    <citation type="submission" date="2007-05" db="EMBL/GenBank/DDBJ databases">
        <title>Complete sequence of Pseudomonas putida F1.</title>
        <authorList>
            <consortium name="US DOE Joint Genome Institute"/>
            <person name="Copeland A."/>
            <person name="Lucas S."/>
            <person name="Lapidus A."/>
            <person name="Barry K."/>
            <person name="Detter J.C."/>
            <person name="Glavina del Rio T."/>
            <person name="Hammon N."/>
            <person name="Israni S."/>
            <person name="Dalin E."/>
            <person name="Tice H."/>
            <person name="Pitluck S."/>
            <person name="Chain P."/>
            <person name="Malfatti S."/>
            <person name="Shin M."/>
            <person name="Vergez L."/>
            <person name="Schmutz J."/>
            <person name="Larimer F."/>
            <person name="Land M."/>
            <person name="Hauser L."/>
            <person name="Kyrpides N."/>
            <person name="Lykidis A."/>
            <person name="Parales R."/>
            <person name="Richardson P."/>
        </authorList>
    </citation>
    <scope>NUCLEOTIDE SEQUENCE [LARGE SCALE GENOMIC DNA]</scope>
    <source>
        <strain evidence="10">F1</strain>
    </source>
</reference>
<dbReference type="PANTHER" id="PTHR30574">
    <property type="entry name" value="INNER MEMBRANE PROTEIN YEDE"/>
    <property type="match status" value="1"/>
</dbReference>
<comment type="subcellular location">
    <subcellularLocation>
        <location evidence="1">Cell inner membrane</location>
        <topology evidence="1">Multi-pass membrane protein</topology>
    </subcellularLocation>
</comment>
<keyword evidence="2" id="KW-0813">Transport</keyword>
<sequence length="251" mass="26303">MFTTLANLGGSYIIGWLGAISVWGVIEPVAGLSLIGWYWVSPTRFQEAWNPMHIPVAQAVTSSIPLTLSVAGHGPEGPSRWGGFQRCRLSVKMEPVHFCSWIGSTEMVVDMAAFTPWSALAGGALIGLAAGLFVVANGRIAGISGLLGSLLQRTGEGRGEKLSFLLGIIAAPLLWRAFSAMPTVHFSTAPWLLMVAGLLVGVGTRYGSGCTSGHGVCGLSRLSPRSAVATLCFMAAGFATVFVVRHLYPGA</sequence>
<keyword evidence="3" id="KW-1003">Cell membrane</keyword>
<feature type="transmembrane region" description="Helical" evidence="9">
    <location>
        <begin position="227"/>
        <end position="248"/>
    </location>
</feature>
<evidence type="ECO:0000256" key="9">
    <source>
        <dbReference type="SAM" id="Phobius"/>
    </source>
</evidence>
<keyword evidence="6 9" id="KW-1133">Transmembrane helix</keyword>
<evidence type="ECO:0000256" key="3">
    <source>
        <dbReference type="ARBA" id="ARBA00022475"/>
    </source>
</evidence>
<dbReference type="eggNOG" id="COG0531">
    <property type="taxonomic scope" value="Bacteria"/>
</dbReference>
<feature type="transmembrane region" description="Helical" evidence="9">
    <location>
        <begin position="117"/>
        <end position="141"/>
    </location>
</feature>
<dbReference type="AlphaFoldDB" id="A5W374"/>
<dbReference type="EMBL" id="CP000712">
    <property type="protein sequence ID" value="ABQ78584.1"/>
    <property type="molecule type" value="Genomic_DNA"/>
</dbReference>
<evidence type="ECO:0000256" key="1">
    <source>
        <dbReference type="ARBA" id="ARBA00004429"/>
    </source>
</evidence>
<dbReference type="PANTHER" id="PTHR30574:SF1">
    <property type="entry name" value="SULPHUR TRANSPORT DOMAIN-CONTAINING PROTEIN"/>
    <property type="match status" value="1"/>
</dbReference>
<dbReference type="GO" id="GO:0005886">
    <property type="term" value="C:plasma membrane"/>
    <property type="evidence" value="ECO:0007669"/>
    <property type="project" value="UniProtKB-SubCell"/>
</dbReference>
<proteinExistence type="inferred from homology"/>
<protein>
    <recommendedName>
        <fullName evidence="11">YeeE/YedE family protein</fullName>
    </recommendedName>
</protein>
<accession>A5W374</accession>
<evidence type="ECO:0000256" key="7">
    <source>
        <dbReference type="ARBA" id="ARBA00023136"/>
    </source>
</evidence>
<evidence type="ECO:0008006" key="11">
    <source>
        <dbReference type="Google" id="ProtNLM"/>
    </source>
</evidence>
<evidence type="ECO:0000256" key="8">
    <source>
        <dbReference type="ARBA" id="ARBA00035655"/>
    </source>
</evidence>
<keyword evidence="4" id="KW-0997">Cell inner membrane</keyword>
<comment type="similarity">
    <text evidence="8">Belongs to the TsuA/YedE (TC 9.B.102) family.</text>
</comment>
<dbReference type="KEGG" id="ppf:Pput_2448"/>
<dbReference type="HOGENOM" id="CLU_1106405_0_0_6"/>
<dbReference type="eggNOG" id="COG2391">
    <property type="taxonomic scope" value="Bacteria"/>
</dbReference>